<reference evidence="1 2" key="2">
    <citation type="journal article" date="2013" name="Plant Cell Physiol.">
        <title>Rice Annotation Project Database (RAP-DB): an integrative and interactive database for rice genomics.</title>
        <authorList>
            <person name="Sakai H."/>
            <person name="Lee S.S."/>
            <person name="Tanaka T."/>
            <person name="Numa H."/>
            <person name="Kim J."/>
            <person name="Kawahara Y."/>
            <person name="Wakimoto H."/>
            <person name="Yang C.C."/>
            <person name="Iwamoto M."/>
            <person name="Abe T."/>
            <person name="Yamada Y."/>
            <person name="Muto A."/>
            <person name="Inokuchi H."/>
            <person name="Ikemura T."/>
            <person name="Matsumoto T."/>
            <person name="Sasaki T."/>
            <person name="Itoh T."/>
        </authorList>
    </citation>
    <scope>NUCLEOTIDE SEQUENCE [LARGE SCALE GENOMIC DNA]</scope>
    <source>
        <strain evidence="2">cv. Nipponbare</strain>
    </source>
</reference>
<proteinExistence type="predicted"/>
<dbReference type="Proteomes" id="UP000059680">
    <property type="component" value="Chromosome 2"/>
</dbReference>
<keyword evidence="2" id="KW-1185">Reference proteome</keyword>
<accession>A0A0P0VFP7</accession>
<dbReference type="PaxDb" id="39947-A0A0P0VFP7"/>
<dbReference type="EMBL" id="AP014958">
    <property type="protein sequence ID" value="BAS77310.1"/>
    <property type="molecule type" value="Genomic_DNA"/>
</dbReference>
<sequence length="99" mass="10762">MVTSLIEEMCCRDVVVWSAAACRRVVAGRGRRSHGPQLGLWEHHMALCDLRRTSAMDDGAIQLAMLASRWVVSPWSCSGGFLPYCIGDQSLGNGIVVGE</sequence>
<reference evidence="1 2" key="3">
    <citation type="journal article" date="2013" name="Rice">
        <title>Improvement of the Oryza sativa Nipponbare reference genome using next generation sequence and optical map data.</title>
        <authorList>
            <person name="Kawahara Y."/>
            <person name="de la Bastide M."/>
            <person name="Hamilton J.P."/>
            <person name="Kanamori H."/>
            <person name="McCombie W.R."/>
            <person name="Ouyang S."/>
            <person name="Schwartz D.C."/>
            <person name="Tanaka T."/>
            <person name="Wu J."/>
            <person name="Zhou S."/>
            <person name="Childs K.L."/>
            <person name="Davidson R.M."/>
            <person name="Lin H."/>
            <person name="Quesada-Ocampo L."/>
            <person name="Vaillancourt B."/>
            <person name="Sakai H."/>
            <person name="Lee S.S."/>
            <person name="Kim J."/>
            <person name="Numa H."/>
            <person name="Itoh T."/>
            <person name="Buell C.R."/>
            <person name="Matsumoto T."/>
        </authorList>
    </citation>
    <scope>NUCLEOTIDE SEQUENCE [LARGE SCALE GENOMIC DNA]</scope>
    <source>
        <strain evidence="2">cv. Nipponbare</strain>
    </source>
</reference>
<organism evidence="1 2">
    <name type="scientific">Oryza sativa subsp. japonica</name>
    <name type="common">Rice</name>
    <dbReference type="NCBI Taxonomy" id="39947"/>
    <lineage>
        <taxon>Eukaryota</taxon>
        <taxon>Viridiplantae</taxon>
        <taxon>Streptophyta</taxon>
        <taxon>Embryophyta</taxon>
        <taxon>Tracheophyta</taxon>
        <taxon>Spermatophyta</taxon>
        <taxon>Magnoliopsida</taxon>
        <taxon>Liliopsida</taxon>
        <taxon>Poales</taxon>
        <taxon>Poaceae</taxon>
        <taxon>BOP clade</taxon>
        <taxon>Oryzoideae</taxon>
        <taxon>Oryzeae</taxon>
        <taxon>Oryzinae</taxon>
        <taxon>Oryza</taxon>
        <taxon>Oryza sativa</taxon>
    </lineage>
</organism>
<dbReference type="AlphaFoldDB" id="A0A0P0VFP7"/>
<evidence type="ECO:0000313" key="1">
    <source>
        <dbReference type="EMBL" id="BAS77310.1"/>
    </source>
</evidence>
<gene>
    <name evidence="1" type="ordered locus">Os02g0181600</name>
    <name evidence="1" type="ORF">OSNPB_020181600</name>
</gene>
<reference evidence="2" key="1">
    <citation type="journal article" date="2005" name="Nature">
        <title>The map-based sequence of the rice genome.</title>
        <authorList>
            <consortium name="International rice genome sequencing project (IRGSP)"/>
            <person name="Matsumoto T."/>
            <person name="Wu J."/>
            <person name="Kanamori H."/>
            <person name="Katayose Y."/>
            <person name="Fujisawa M."/>
            <person name="Namiki N."/>
            <person name="Mizuno H."/>
            <person name="Yamamoto K."/>
            <person name="Antonio B.A."/>
            <person name="Baba T."/>
            <person name="Sakata K."/>
            <person name="Nagamura Y."/>
            <person name="Aoki H."/>
            <person name="Arikawa K."/>
            <person name="Arita K."/>
            <person name="Bito T."/>
            <person name="Chiden Y."/>
            <person name="Fujitsuka N."/>
            <person name="Fukunaka R."/>
            <person name="Hamada M."/>
            <person name="Harada C."/>
            <person name="Hayashi A."/>
            <person name="Hijishita S."/>
            <person name="Honda M."/>
            <person name="Hosokawa S."/>
            <person name="Ichikawa Y."/>
            <person name="Idonuma A."/>
            <person name="Iijima M."/>
            <person name="Ikeda M."/>
            <person name="Ikeno M."/>
            <person name="Ito K."/>
            <person name="Ito S."/>
            <person name="Ito T."/>
            <person name="Ito Y."/>
            <person name="Ito Y."/>
            <person name="Iwabuchi A."/>
            <person name="Kamiya K."/>
            <person name="Karasawa W."/>
            <person name="Kurita K."/>
            <person name="Katagiri S."/>
            <person name="Kikuta A."/>
            <person name="Kobayashi H."/>
            <person name="Kobayashi N."/>
            <person name="Machita K."/>
            <person name="Maehara T."/>
            <person name="Masukawa M."/>
            <person name="Mizubayashi T."/>
            <person name="Mukai Y."/>
            <person name="Nagasaki H."/>
            <person name="Nagata Y."/>
            <person name="Naito S."/>
            <person name="Nakashima M."/>
            <person name="Nakama Y."/>
            <person name="Nakamichi Y."/>
            <person name="Nakamura M."/>
            <person name="Meguro A."/>
            <person name="Negishi M."/>
            <person name="Ohta I."/>
            <person name="Ohta T."/>
            <person name="Okamoto M."/>
            <person name="Ono N."/>
            <person name="Saji S."/>
            <person name="Sakaguchi M."/>
            <person name="Sakai K."/>
            <person name="Shibata M."/>
            <person name="Shimokawa T."/>
            <person name="Song J."/>
            <person name="Takazaki Y."/>
            <person name="Terasawa K."/>
            <person name="Tsugane M."/>
            <person name="Tsuji K."/>
            <person name="Ueda S."/>
            <person name="Waki K."/>
            <person name="Yamagata H."/>
            <person name="Yamamoto M."/>
            <person name="Yamamoto S."/>
            <person name="Yamane H."/>
            <person name="Yoshiki S."/>
            <person name="Yoshihara R."/>
            <person name="Yukawa K."/>
            <person name="Zhong H."/>
            <person name="Yano M."/>
            <person name="Yuan Q."/>
            <person name="Ouyang S."/>
            <person name="Liu J."/>
            <person name="Jones K.M."/>
            <person name="Gansberger K."/>
            <person name="Moffat K."/>
            <person name="Hill J."/>
            <person name="Bera J."/>
            <person name="Fadrosh D."/>
            <person name="Jin S."/>
            <person name="Johri S."/>
            <person name="Kim M."/>
            <person name="Overton L."/>
            <person name="Reardon M."/>
            <person name="Tsitrin T."/>
            <person name="Vuong H."/>
            <person name="Weaver B."/>
            <person name="Ciecko A."/>
            <person name="Tallon L."/>
            <person name="Jackson J."/>
            <person name="Pai G."/>
            <person name="Aken S.V."/>
            <person name="Utterback T."/>
            <person name="Reidmuller S."/>
            <person name="Feldblyum T."/>
            <person name="Hsiao J."/>
            <person name="Zismann V."/>
            <person name="Iobst S."/>
            <person name="de Vazeille A.R."/>
            <person name="Buell C.R."/>
            <person name="Ying K."/>
            <person name="Li Y."/>
            <person name="Lu T."/>
            <person name="Huang Y."/>
            <person name="Zhao Q."/>
            <person name="Feng Q."/>
            <person name="Zhang L."/>
            <person name="Zhu J."/>
            <person name="Weng Q."/>
            <person name="Mu J."/>
            <person name="Lu Y."/>
            <person name="Fan D."/>
            <person name="Liu Y."/>
            <person name="Guan J."/>
            <person name="Zhang Y."/>
            <person name="Yu S."/>
            <person name="Liu X."/>
            <person name="Zhang Y."/>
            <person name="Hong G."/>
            <person name="Han B."/>
            <person name="Choisne N."/>
            <person name="Demange N."/>
            <person name="Orjeda G."/>
            <person name="Samain S."/>
            <person name="Cattolico L."/>
            <person name="Pelletier E."/>
            <person name="Couloux A."/>
            <person name="Segurens B."/>
            <person name="Wincker P."/>
            <person name="D'Hont A."/>
            <person name="Scarpelli C."/>
            <person name="Weissenbach J."/>
            <person name="Salanoubat M."/>
            <person name="Quetier F."/>
            <person name="Yu Y."/>
            <person name="Kim H.R."/>
            <person name="Rambo T."/>
            <person name="Currie J."/>
            <person name="Collura K."/>
            <person name="Luo M."/>
            <person name="Yang T."/>
            <person name="Ammiraju J.S.S."/>
            <person name="Engler F."/>
            <person name="Soderlund C."/>
            <person name="Wing R.A."/>
            <person name="Palmer L.E."/>
            <person name="de la Bastide M."/>
            <person name="Spiegel L."/>
            <person name="Nascimento L."/>
            <person name="Zutavern T."/>
            <person name="O'Shaughnessy A."/>
            <person name="Dike S."/>
            <person name="Dedhia N."/>
            <person name="Preston R."/>
            <person name="Balija V."/>
            <person name="McCombie W.R."/>
            <person name="Chow T."/>
            <person name="Chen H."/>
            <person name="Chung M."/>
            <person name="Chen C."/>
            <person name="Shaw J."/>
            <person name="Wu H."/>
            <person name="Hsiao K."/>
            <person name="Chao Y."/>
            <person name="Chu M."/>
            <person name="Cheng C."/>
            <person name="Hour A."/>
            <person name="Lee P."/>
            <person name="Lin S."/>
            <person name="Lin Y."/>
            <person name="Liou J."/>
            <person name="Liu S."/>
            <person name="Hsing Y."/>
            <person name="Raghuvanshi S."/>
            <person name="Mohanty A."/>
            <person name="Bharti A.K."/>
            <person name="Gaur A."/>
            <person name="Gupta V."/>
            <person name="Kumar D."/>
            <person name="Ravi V."/>
            <person name="Vij S."/>
            <person name="Kapur A."/>
            <person name="Khurana P."/>
            <person name="Khurana P."/>
            <person name="Khurana J.P."/>
            <person name="Tyagi A.K."/>
            <person name="Gaikwad K."/>
            <person name="Singh A."/>
            <person name="Dalal V."/>
            <person name="Srivastava S."/>
            <person name="Dixit A."/>
            <person name="Pal A.K."/>
            <person name="Ghazi I.A."/>
            <person name="Yadav M."/>
            <person name="Pandit A."/>
            <person name="Bhargava A."/>
            <person name="Sureshbabu K."/>
            <person name="Batra K."/>
            <person name="Sharma T.R."/>
            <person name="Mohapatra T."/>
            <person name="Singh N.K."/>
            <person name="Messing J."/>
            <person name="Nelson A.B."/>
            <person name="Fuks G."/>
            <person name="Kavchok S."/>
            <person name="Keizer G."/>
            <person name="Linton E."/>
            <person name="Llaca V."/>
            <person name="Song R."/>
            <person name="Tanyolac B."/>
            <person name="Young S."/>
            <person name="Ho-Il K."/>
            <person name="Hahn J.H."/>
            <person name="Sangsakoo G."/>
            <person name="Vanavichit A."/>
            <person name="de Mattos Luiz.A.T."/>
            <person name="Zimmer P.D."/>
            <person name="Malone G."/>
            <person name="Dellagostin O."/>
            <person name="de Oliveira A.C."/>
            <person name="Bevan M."/>
            <person name="Bancroft I."/>
            <person name="Minx P."/>
            <person name="Cordum H."/>
            <person name="Wilson R."/>
            <person name="Cheng Z."/>
            <person name="Jin W."/>
            <person name="Jiang J."/>
            <person name="Leong S.A."/>
            <person name="Iwama H."/>
            <person name="Gojobori T."/>
            <person name="Itoh T."/>
            <person name="Niimura Y."/>
            <person name="Fujii Y."/>
            <person name="Habara T."/>
            <person name="Sakai H."/>
            <person name="Sato Y."/>
            <person name="Wilson G."/>
            <person name="Kumar K."/>
            <person name="McCouch S."/>
            <person name="Juretic N."/>
            <person name="Hoen D."/>
            <person name="Wright S."/>
            <person name="Bruskiewich R."/>
            <person name="Bureau T."/>
            <person name="Miyao A."/>
            <person name="Hirochika H."/>
            <person name="Nishikawa T."/>
            <person name="Kadowaki K."/>
            <person name="Sugiura M."/>
            <person name="Burr B."/>
            <person name="Sasaki T."/>
        </authorList>
    </citation>
    <scope>NUCLEOTIDE SEQUENCE [LARGE SCALE GENOMIC DNA]</scope>
    <source>
        <strain evidence="2">cv. Nipponbare</strain>
    </source>
</reference>
<evidence type="ECO:0000313" key="2">
    <source>
        <dbReference type="Proteomes" id="UP000059680"/>
    </source>
</evidence>
<name>A0A0P0VFP7_ORYSJ</name>
<dbReference type="InParanoid" id="A0A0P0VFP7"/>
<dbReference type="SMR" id="A0A0P0VFP7"/>
<protein>
    <submittedName>
        <fullName evidence="1">Os02g0181600 protein</fullName>
    </submittedName>
</protein>